<organism evidence="5">
    <name type="scientific">freshwater metagenome</name>
    <dbReference type="NCBI Taxonomy" id="449393"/>
    <lineage>
        <taxon>unclassified sequences</taxon>
        <taxon>metagenomes</taxon>
        <taxon>ecological metagenomes</taxon>
    </lineage>
</organism>
<dbReference type="AlphaFoldDB" id="A0A6J7JJI4"/>
<accession>A0A6J7JJI4</accession>
<dbReference type="EMBL" id="CAFAAV010000259">
    <property type="protein sequence ID" value="CAB4834465.1"/>
    <property type="molecule type" value="Genomic_DNA"/>
</dbReference>
<dbReference type="EMBL" id="CAESGF010000013">
    <property type="protein sequence ID" value="CAB4364354.1"/>
    <property type="molecule type" value="Genomic_DNA"/>
</dbReference>
<dbReference type="Gene3D" id="3.40.50.300">
    <property type="entry name" value="P-loop containing nucleotide triphosphate hydrolases"/>
    <property type="match status" value="1"/>
</dbReference>
<evidence type="ECO:0000313" key="3">
    <source>
        <dbReference type="EMBL" id="CAB4834465.1"/>
    </source>
</evidence>
<proteinExistence type="predicted"/>
<evidence type="ECO:0000313" key="6">
    <source>
        <dbReference type="EMBL" id="CAB5017094.1"/>
    </source>
</evidence>
<dbReference type="EMBL" id="CAFBOL010000140">
    <property type="protein sequence ID" value="CAB5017094.1"/>
    <property type="molecule type" value="Genomic_DNA"/>
</dbReference>
<evidence type="ECO:0000313" key="2">
    <source>
        <dbReference type="EMBL" id="CAB4731209.1"/>
    </source>
</evidence>
<name>A0A6J7JJI4_9ZZZZ</name>
<dbReference type="EMBL" id="CAFBMT010000014">
    <property type="protein sequence ID" value="CAB4943718.1"/>
    <property type="molecule type" value="Genomic_DNA"/>
</dbReference>
<gene>
    <name evidence="2" type="ORF">UFOPK2656_02130</name>
    <name evidence="3" type="ORF">UFOPK3099_02534</name>
    <name evidence="4" type="ORF">UFOPK3267_02500</name>
    <name evidence="5" type="ORF">UFOPK3651_02373</name>
    <name evidence="6" type="ORF">UFOPK3931_03139</name>
    <name evidence="1" type="ORF">UFOPK4189_02118</name>
</gene>
<evidence type="ECO:0000313" key="4">
    <source>
        <dbReference type="EMBL" id="CAB4852976.1"/>
    </source>
</evidence>
<evidence type="ECO:0000313" key="5">
    <source>
        <dbReference type="EMBL" id="CAB4943718.1"/>
    </source>
</evidence>
<dbReference type="EMBL" id="CAEZYF010000013">
    <property type="protein sequence ID" value="CAB4731209.1"/>
    <property type="molecule type" value="Genomic_DNA"/>
</dbReference>
<dbReference type="SUPFAM" id="SSF52540">
    <property type="entry name" value="P-loop containing nucleoside triphosphate hydrolases"/>
    <property type="match status" value="1"/>
</dbReference>
<sequence>MIITVGSFRGLGASTTAFALASAAAALHPDGAWLVEADPAGGVFAGRVHLAPFAIGGLERVAFPTDRATAVEALHEVAQTVGQVNVVTAPADSFRAFACHQPRLPWIPALRELPGTVVVDVGRMRAGTPVWPLVQTADQLLMVTSAEVSATVASDEWLRAGGRVSPSDAGLQGQRCQLVVVESPSGIAFPRSALSSELGDRCVGWLPWDTNAVDLLHRGAAHSDRRLRRSSLVQATQQLATKVLTNASNGEAAA</sequence>
<evidence type="ECO:0000313" key="1">
    <source>
        <dbReference type="EMBL" id="CAB4364354.1"/>
    </source>
</evidence>
<reference evidence="5" key="1">
    <citation type="submission" date="2020-05" db="EMBL/GenBank/DDBJ databases">
        <authorList>
            <person name="Chiriac C."/>
            <person name="Salcher M."/>
            <person name="Ghai R."/>
            <person name="Kavagutti S V."/>
        </authorList>
    </citation>
    <scope>NUCLEOTIDE SEQUENCE</scope>
</reference>
<protein>
    <submittedName>
        <fullName evidence="5">Unannotated protein</fullName>
    </submittedName>
</protein>
<dbReference type="InterPro" id="IPR027417">
    <property type="entry name" value="P-loop_NTPase"/>
</dbReference>
<dbReference type="EMBL" id="CAFBIY010000181">
    <property type="protein sequence ID" value="CAB4852976.1"/>
    <property type="molecule type" value="Genomic_DNA"/>
</dbReference>